<organism evidence="6 7">
    <name type="scientific">Batrachochytrium salamandrivorans</name>
    <dbReference type="NCBI Taxonomy" id="1357716"/>
    <lineage>
        <taxon>Eukaryota</taxon>
        <taxon>Fungi</taxon>
        <taxon>Fungi incertae sedis</taxon>
        <taxon>Chytridiomycota</taxon>
        <taxon>Chytridiomycota incertae sedis</taxon>
        <taxon>Chytridiomycetes</taxon>
        <taxon>Rhizophydiales</taxon>
        <taxon>Rhizophydiales incertae sedis</taxon>
        <taxon>Batrachochytrium</taxon>
    </lineage>
</organism>
<evidence type="ECO:0000256" key="3">
    <source>
        <dbReference type="SAM" id="MobiDB-lite"/>
    </source>
</evidence>
<protein>
    <recommendedName>
        <fullName evidence="5">SH3 domain-containing protein</fullName>
    </recommendedName>
</protein>
<keyword evidence="4" id="KW-0812">Transmembrane</keyword>
<dbReference type="InterPro" id="IPR001452">
    <property type="entry name" value="SH3_domain"/>
</dbReference>
<sequence>MSTQDSTTKKYFSDGSQSGFSINPVIRVHTLDVGHQPTLSFATTVPLQHTESTFLAPQTLSAKPQASFGVTSTVSTLYPTNVVVLTSSSRDPQSINSQTWIGSETSLSLLSSTTTESASATSNLGAGFAALGSTQYVQTTATVDTLVGISTSVTASDTLFVPDPVTTLVFPSPTLSSEPTIQRISYLPSPTAAARAISANTSSVDGVSVARLGGGIAGGILFCALFFFFLKMLVSSKRASEATNDNDIDLEEICRRKGIPVNIPDRSNPSVQRIQRMSMRHLSHRDRSNEPTQLPYDSGLPPNSLQTLYPNTMLSTGQTHTPPFSDYILPQIRREGLLDVSQSIQTSSYLEGTYRGSAERNRDTGCSDSLFTNELLGNSREFSRSYYAPMRTSYIPANTGMSSSSANRAHIVDLPDMNSKGRAMTTTSGAGEEKMTKIQNYRRPGETTELMNPMIPNLLDPPVKAAEWEISRPETLHTNAALHTDDTVAYGHINRIMLRHASLFSTSDSEPTRKNTTSSIYRSTYSSLANGTDVFSGPESAQIRSMPRDPHSSKYYTTSTIGQVIDTYDFTHAGKTKKKTSVLHLQSISKYVAMMNDELSLDKDDLVDIYQMFPDGWGYGENKSTGARGMCPINFLTSREPKRAE</sequence>
<dbReference type="InterPro" id="IPR036028">
    <property type="entry name" value="SH3-like_dom_sf"/>
</dbReference>
<evidence type="ECO:0000256" key="4">
    <source>
        <dbReference type="SAM" id="Phobius"/>
    </source>
</evidence>
<dbReference type="PROSITE" id="PS50002">
    <property type="entry name" value="SH3"/>
    <property type="match status" value="1"/>
</dbReference>
<feature type="transmembrane region" description="Helical" evidence="4">
    <location>
        <begin position="209"/>
        <end position="230"/>
    </location>
</feature>
<evidence type="ECO:0000259" key="5">
    <source>
        <dbReference type="PROSITE" id="PS50002"/>
    </source>
</evidence>
<dbReference type="Proteomes" id="UP001648503">
    <property type="component" value="Unassembled WGS sequence"/>
</dbReference>
<keyword evidence="4" id="KW-1133">Transmembrane helix</keyword>
<gene>
    <name evidence="6" type="ORF">BASA50_007685</name>
</gene>
<feature type="domain" description="SH3" evidence="5">
    <location>
        <begin position="580"/>
        <end position="641"/>
    </location>
</feature>
<feature type="region of interest" description="Disordered" evidence="3">
    <location>
        <begin position="281"/>
        <end position="301"/>
    </location>
</feature>
<evidence type="ECO:0000313" key="6">
    <source>
        <dbReference type="EMBL" id="KAH6592958.1"/>
    </source>
</evidence>
<accession>A0ABQ8F975</accession>
<name>A0ABQ8F975_9FUNG</name>
<dbReference type="SMART" id="SM00326">
    <property type="entry name" value="SH3"/>
    <property type="match status" value="1"/>
</dbReference>
<keyword evidence="1 2" id="KW-0728">SH3 domain</keyword>
<keyword evidence="7" id="KW-1185">Reference proteome</keyword>
<dbReference type="SUPFAM" id="SSF50044">
    <property type="entry name" value="SH3-domain"/>
    <property type="match status" value="1"/>
</dbReference>
<dbReference type="EMBL" id="JAFCIX010000364">
    <property type="protein sequence ID" value="KAH6592958.1"/>
    <property type="molecule type" value="Genomic_DNA"/>
</dbReference>
<dbReference type="Gene3D" id="2.30.30.40">
    <property type="entry name" value="SH3 Domains"/>
    <property type="match status" value="1"/>
</dbReference>
<reference evidence="6 7" key="1">
    <citation type="submission" date="2021-02" db="EMBL/GenBank/DDBJ databases">
        <title>Variation within the Batrachochytrium salamandrivorans European outbreak.</title>
        <authorList>
            <person name="Kelly M."/>
            <person name="Pasmans F."/>
            <person name="Shea T.P."/>
            <person name="Munoz J.F."/>
            <person name="Carranza S."/>
            <person name="Cuomo C.A."/>
            <person name="Martel A."/>
        </authorList>
    </citation>
    <scope>NUCLEOTIDE SEQUENCE [LARGE SCALE GENOMIC DNA]</scope>
    <source>
        <strain evidence="6 7">AMFP18/2</strain>
    </source>
</reference>
<comment type="caution">
    <text evidence="6">The sequence shown here is derived from an EMBL/GenBank/DDBJ whole genome shotgun (WGS) entry which is preliminary data.</text>
</comment>
<keyword evidence="4" id="KW-0472">Membrane</keyword>
<evidence type="ECO:0000256" key="2">
    <source>
        <dbReference type="PROSITE-ProRule" id="PRU00192"/>
    </source>
</evidence>
<evidence type="ECO:0000256" key="1">
    <source>
        <dbReference type="ARBA" id="ARBA00022443"/>
    </source>
</evidence>
<evidence type="ECO:0000313" key="7">
    <source>
        <dbReference type="Proteomes" id="UP001648503"/>
    </source>
</evidence>
<proteinExistence type="predicted"/>